<evidence type="ECO:0000313" key="2">
    <source>
        <dbReference type="EMBL" id="KLO20153.1"/>
    </source>
</evidence>
<evidence type="ECO:0000313" key="3">
    <source>
        <dbReference type="Proteomes" id="UP000053477"/>
    </source>
</evidence>
<keyword evidence="3" id="KW-1185">Reference proteome</keyword>
<accession>A0A0H2SEJ6</accession>
<dbReference type="Proteomes" id="UP000053477">
    <property type="component" value="Unassembled WGS sequence"/>
</dbReference>
<proteinExistence type="predicted"/>
<name>A0A0H2SEJ6_9AGAM</name>
<gene>
    <name evidence="2" type="ORF">SCHPADRAFT_32178</name>
</gene>
<organism evidence="2 3">
    <name type="scientific">Schizopora paradoxa</name>
    <dbReference type="NCBI Taxonomy" id="27342"/>
    <lineage>
        <taxon>Eukaryota</taxon>
        <taxon>Fungi</taxon>
        <taxon>Dikarya</taxon>
        <taxon>Basidiomycota</taxon>
        <taxon>Agaricomycotina</taxon>
        <taxon>Agaricomycetes</taxon>
        <taxon>Hymenochaetales</taxon>
        <taxon>Schizoporaceae</taxon>
        <taxon>Schizopora</taxon>
    </lineage>
</organism>
<feature type="transmembrane region" description="Helical" evidence="1">
    <location>
        <begin position="131"/>
        <end position="154"/>
    </location>
</feature>
<reference evidence="2 3" key="1">
    <citation type="submission" date="2015-04" db="EMBL/GenBank/DDBJ databases">
        <title>Complete genome sequence of Schizopora paradoxa KUC8140, a cosmopolitan wood degrader in East Asia.</title>
        <authorList>
            <consortium name="DOE Joint Genome Institute"/>
            <person name="Min B."/>
            <person name="Park H."/>
            <person name="Jang Y."/>
            <person name="Kim J.-J."/>
            <person name="Kim K.H."/>
            <person name="Pangilinan J."/>
            <person name="Lipzen A."/>
            <person name="Riley R."/>
            <person name="Grigoriev I.V."/>
            <person name="Spatafora J.W."/>
            <person name="Choi I.-G."/>
        </authorList>
    </citation>
    <scope>NUCLEOTIDE SEQUENCE [LARGE SCALE GENOMIC DNA]</scope>
    <source>
        <strain evidence="2 3">KUC8140</strain>
    </source>
</reference>
<dbReference type="AlphaFoldDB" id="A0A0H2SEJ6"/>
<keyword evidence="1" id="KW-0472">Membrane</keyword>
<dbReference type="InParanoid" id="A0A0H2SEJ6"/>
<keyword evidence="1" id="KW-1133">Transmembrane helix</keyword>
<sequence>MLGITRTRIRLCQTCQQFAKSGPPCERTPWSFERRRYMSVEFFWTFRFAKISERIVDDGDGASIILPLGSPSSLGDFMTLLACLRPCSTGSSDRKNFIRYSPPWTPRKSHSLHTVGNLLQKRSLLRYFSRALQLFSSAPIVTLLLQISSFTIIATCREIG</sequence>
<keyword evidence="1" id="KW-0812">Transmembrane</keyword>
<evidence type="ECO:0000256" key="1">
    <source>
        <dbReference type="SAM" id="Phobius"/>
    </source>
</evidence>
<protein>
    <submittedName>
        <fullName evidence="2">Uncharacterized protein</fullName>
    </submittedName>
</protein>
<dbReference type="EMBL" id="KQ085883">
    <property type="protein sequence ID" value="KLO20153.1"/>
    <property type="molecule type" value="Genomic_DNA"/>
</dbReference>